<dbReference type="Pfam" id="PF13372">
    <property type="entry name" value="Alginate_exp"/>
    <property type="match status" value="1"/>
</dbReference>
<dbReference type="InterPro" id="IPR025388">
    <property type="entry name" value="Alginate_export_dom"/>
</dbReference>
<reference evidence="3 4" key="1">
    <citation type="submission" date="2020-10" db="EMBL/GenBank/DDBJ databases">
        <title>Phylogeny of dyella-like bacteria.</title>
        <authorList>
            <person name="Fu J."/>
        </authorList>
    </citation>
    <scope>NUCLEOTIDE SEQUENCE [LARGE SCALE GENOMIC DNA]</scope>
    <source>
        <strain evidence="3 4">Gsoil3046</strain>
    </source>
</reference>
<name>A0ABW8JTP6_9GAMM</name>
<evidence type="ECO:0000256" key="1">
    <source>
        <dbReference type="SAM" id="SignalP"/>
    </source>
</evidence>
<evidence type="ECO:0000313" key="4">
    <source>
        <dbReference type="Proteomes" id="UP001620460"/>
    </source>
</evidence>
<sequence>MRWLSARRRVRPASACRALACGLACAAGLTVAEATFADALSASQTAAPARPAIAFHRWQEDWSVLADPALRTQPLDRLKYLPLGGSPDRYLSLGANLRERFESNDAAGFGTAHRSADSRLLQRAQLHADLRWGPHVQVFTQLEDARTAGAARVGPADANRLDLRQAFVALNGPAGGGTWKLRAGRQEMGFDLQRFVAVRDGPNVRQAFDALWLNWERGPWRVISFASQPVQYRSARTFDDYSNGHLRFGGFRVERQRVGPGDLAAYVAHYRRDDAHFPGVSGDERRDILDLRYAGQRGGLDWDLEAMRQTGRVGTKAVRAWATGARLGYTWDQPAWTPRLGLQLDSASGDRHAGDGRLGSFNPLFPNGYYFTLGGYTGYANLLHVKPSITVHPTARLDVLAAVGWQWRQTTADAVYLQPDVPVPGTAGHGGRRTGSYTQLRLDYRVSHQLHTDLEWVHYRVAPAIRQAGGHDADYLELELSFGW</sequence>
<proteinExistence type="predicted"/>
<feature type="chain" id="PRO_5046088610" evidence="1">
    <location>
        <begin position="27"/>
        <end position="484"/>
    </location>
</feature>
<feature type="signal peptide" evidence="1">
    <location>
        <begin position="1"/>
        <end position="26"/>
    </location>
</feature>
<dbReference type="SUPFAM" id="SSF56935">
    <property type="entry name" value="Porins"/>
    <property type="match status" value="1"/>
</dbReference>
<dbReference type="Gene3D" id="2.40.160.100">
    <property type="match status" value="1"/>
</dbReference>
<evidence type="ECO:0000259" key="2">
    <source>
        <dbReference type="Pfam" id="PF13372"/>
    </source>
</evidence>
<dbReference type="InterPro" id="IPR053728">
    <property type="entry name" value="Alginate_Permeability_Chnl"/>
</dbReference>
<keyword evidence="1" id="KW-0732">Signal</keyword>
<comment type="caution">
    <text evidence="3">The sequence shown here is derived from an EMBL/GenBank/DDBJ whole genome shotgun (WGS) entry which is preliminary data.</text>
</comment>
<organism evidence="3 4">
    <name type="scientific">Dyella ginsengisoli</name>
    <dbReference type="NCBI Taxonomy" id="363848"/>
    <lineage>
        <taxon>Bacteria</taxon>
        <taxon>Pseudomonadati</taxon>
        <taxon>Pseudomonadota</taxon>
        <taxon>Gammaproteobacteria</taxon>
        <taxon>Lysobacterales</taxon>
        <taxon>Rhodanobacteraceae</taxon>
        <taxon>Dyella</taxon>
    </lineage>
</organism>
<accession>A0ABW8JTP6</accession>
<evidence type="ECO:0000313" key="3">
    <source>
        <dbReference type="EMBL" id="MFK2904482.1"/>
    </source>
</evidence>
<dbReference type="EMBL" id="JADIKM010000003">
    <property type="protein sequence ID" value="MFK2904482.1"/>
    <property type="molecule type" value="Genomic_DNA"/>
</dbReference>
<feature type="domain" description="Alginate export" evidence="2">
    <location>
        <begin position="90"/>
        <end position="476"/>
    </location>
</feature>
<keyword evidence="4" id="KW-1185">Reference proteome</keyword>
<dbReference type="Proteomes" id="UP001620460">
    <property type="component" value="Unassembled WGS sequence"/>
</dbReference>
<protein>
    <submittedName>
        <fullName evidence="3">Alginate export family protein</fullName>
    </submittedName>
</protein>
<gene>
    <name evidence="3" type="ORF">ISP17_10930</name>
</gene>